<protein>
    <submittedName>
        <fullName evidence="2">Uncharacterized protein</fullName>
    </submittedName>
</protein>
<feature type="chain" id="PRO_5045506060" evidence="1">
    <location>
        <begin position="24"/>
        <end position="187"/>
    </location>
</feature>
<proteinExistence type="predicted"/>
<keyword evidence="3" id="KW-1185">Reference proteome</keyword>
<evidence type="ECO:0000313" key="2">
    <source>
        <dbReference type="EMBL" id="WPX73031.1"/>
    </source>
</evidence>
<feature type="signal peptide" evidence="1">
    <location>
        <begin position="1"/>
        <end position="23"/>
    </location>
</feature>
<keyword evidence="1" id="KW-0732">Signal</keyword>
<evidence type="ECO:0000313" key="3">
    <source>
        <dbReference type="Proteomes" id="UP001325248"/>
    </source>
</evidence>
<dbReference type="PROSITE" id="PS51257">
    <property type="entry name" value="PROKAR_LIPOPROTEIN"/>
    <property type="match status" value="1"/>
</dbReference>
<accession>A0ABZ0U731</accession>
<organism evidence="2 3">
    <name type="scientific">Blautia producta</name>
    <dbReference type="NCBI Taxonomy" id="33035"/>
    <lineage>
        <taxon>Bacteria</taxon>
        <taxon>Bacillati</taxon>
        <taxon>Bacillota</taxon>
        <taxon>Clostridia</taxon>
        <taxon>Lachnospirales</taxon>
        <taxon>Lachnospiraceae</taxon>
        <taxon>Blautia</taxon>
    </lineage>
</organism>
<dbReference type="EMBL" id="CP136422">
    <property type="protein sequence ID" value="WPX73031.1"/>
    <property type="molecule type" value="Genomic_DNA"/>
</dbReference>
<evidence type="ECO:0000256" key="1">
    <source>
        <dbReference type="SAM" id="SignalP"/>
    </source>
</evidence>
<dbReference type="Proteomes" id="UP001325248">
    <property type="component" value="Chromosome"/>
</dbReference>
<sequence length="187" mass="20939">MLRKLISGLLLLAALTTSLTGCGMDLARGIIREYEDNKDGIKSELHELKDGIKNEFNDWMSSISRYSLTRDKSLKGKRELGIDDYVGSYEAEYTRFNGEKYIFGGTSMERENGSTLKVTYSLNIKSGTAALYWLGSTDEHIILGDKEEHMIAEVTAEDVYEFTFNAGDNFIVLKGDDFTGSLSLKVE</sequence>
<name>A0ABZ0U731_9FIRM</name>
<gene>
    <name evidence="2" type="ORF">BLCOC_13720</name>
</gene>
<reference evidence="2" key="1">
    <citation type="submission" date="2023-10" db="EMBL/GenBank/DDBJ databases">
        <title>Genome sequence of Blautia coccoides DSM 935.</title>
        <authorList>
            <person name="Boeer T."/>
            <person name="Bengelsdorf F.R."/>
            <person name="Daniel R."/>
            <person name="Poehlein A."/>
        </authorList>
    </citation>
    <scope>NUCLEOTIDE SEQUENCE [LARGE SCALE GENOMIC DNA]</scope>
    <source>
        <strain evidence="2">DSM 935</strain>
    </source>
</reference>